<dbReference type="InterPro" id="IPR052534">
    <property type="entry name" value="Extracell_DNA_Util/SecSys_Comp"/>
</dbReference>
<sequence length="200" mass="22316">MIRVNLLPREEQARSTSSPGPNLGALAPFAIIPLVLGIIAVSAFLERTKLTALRQDVAEVREEVRAIQPQVDRVNRLTAKREELERRLDVIRQLDEGRFMSVRLMDDLGRHIPRYLWLTNMTQAGPGQVTVSGVTFSNLIVADMMMRLERSSMFGPVDLTQTERGEIGGREVIKFSVVTSMIDGESSSDFTADAYPKEGN</sequence>
<evidence type="ECO:0000313" key="3">
    <source>
        <dbReference type="Proteomes" id="UP000547674"/>
    </source>
</evidence>
<dbReference type="InterPro" id="IPR007813">
    <property type="entry name" value="PilN"/>
</dbReference>
<proteinExistence type="predicted"/>
<dbReference type="Proteomes" id="UP000547674">
    <property type="component" value="Unassembled WGS sequence"/>
</dbReference>
<evidence type="ECO:0000256" key="1">
    <source>
        <dbReference type="SAM" id="Phobius"/>
    </source>
</evidence>
<organism evidence="2 3">
    <name type="scientific">Eiseniibacteriota bacterium</name>
    <dbReference type="NCBI Taxonomy" id="2212470"/>
    <lineage>
        <taxon>Bacteria</taxon>
        <taxon>Candidatus Eiseniibacteriota</taxon>
    </lineage>
</organism>
<gene>
    <name evidence="2" type="ORF">HKN21_05835</name>
</gene>
<dbReference type="EMBL" id="JABDJR010000220">
    <property type="protein sequence ID" value="NNF06260.1"/>
    <property type="molecule type" value="Genomic_DNA"/>
</dbReference>
<protein>
    <submittedName>
        <fullName evidence="2">PilN domain-containing protein</fullName>
    </submittedName>
</protein>
<keyword evidence="1" id="KW-1133">Transmembrane helix</keyword>
<evidence type="ECO:0000313" key="2">
    <source>
        <dbReference type="EMBL" id="NNF06260.1"/>
    </source>
</evidence>
<accession>A0A7Y2H1Q7</accession>
<reference evidence="2 3" key="1">
    <citation type="submission" date="2020-03" db="EMBL/GenBank/DDBJ databases">
        <title>Metabolic flexibility allows generalist bacteria to become dominant in a frequently disturbed ecosystem.</title>
        <authorList>
            <person name="Chen Y.-J."/>
            <person name="Leung P.M."/>
            <person name="Bay S.K."/>
            <person name="Hugenholtz P."/>
            <person name="Kessler A.J."/>
            <person name="Shelley G."/>
            <person name="Waite D.W."/>
            <person name="Cook P.L."/>
            <person name="Greening C."/>
        </authorList>
    </citation>
    <scope>NUCLEOTIDE SEQUENCE [LARGE SCALE GENOMIC DNA]</scope>
    <source>
        <strain evidence="2">SS_bin_28</strain>
    </source>
</reference>
<dbReference type="PANTHER" id="PTHR40278">
    <property type="entry name" value="DNA UTILIZATION PROTEIN HOFN"/>
    <property type="match status" value="1"/>
</dbReference>
<keyword evidence="1" id="KW-0472">Membrane</keyword>
<name>A0A7Y2H1Q7_UNCEI</name>
<feature type="transmembrane region" description="Helical" evidence="1">
    <location>
        <begin position="25"/>
        <end position="45"/>
    </location>
</feature>
<dbReference type="AlphaFoldDB" id="A0A7Y2H1Q7"/>
<dbReference type="PANTHER" id="PTHR40278:SF1">
    <property type="entry name" value="DNA UTILIZATION PROTEIN HOFN"/>
    <property type="match status" value="1"/>
</dbReference>
<dbReference type="Pfam" id="PF05137">
    <property type="entry name" value="PilN"/>
    <property type="match status" value="1"/>
</dbReference>
<comment type="caution">
    <text evidence="2">The sequence shown here is derived from an EMBL/GenBank/DDBJ whole genome shotgun (WGS) entry which is preliminary data.</text>
</comment>
<keyword evidence="1" id="KW-0812">Transmembrane</keyword>